<evidence type="ECO:0000256" key="5">
    <source>
        <dbReference type="PIRNR" id="PIRNR038994"/>
    </source>
</evidence>
<evidence type="ECO:0000313" key="11">
    <source>
        <dbReference type="Proteomes" id="UP000031552"/>
    </source>
</evidence>
<feature type="binding site" evidence="8">
    <location>
        <position position="216"/>
    </location>
    <ligand>
        <name>Zn(2+)</name>
        <dbReference type="ChEBI" id="CHEBI:29105"/>
    </ligand>
</feature>
<dbReference type="GO" id="GO:0006046">
    <property type="term" value="P:N-acetylglucosamine catabolic process"/>
    <property type="evidence" value="ECO:0007669"/>
    <property type="project" value="TreeGrafter"/>
</dbReference>
<feature type="binding site" evidence="7">
    <location>
        <position position="161"/>
    </location>
    <ligand>
        <name>substrate</name>
    </ligand>
</feature>
<keyword evidence="2 8" id="KW-0479">Metal-binding</keyword>
<reference evidence="10" key="2">
    <citation type="submission" date="2014-09" db="EMBL/GenBank/DDBJ databases">
        <title>Criblamydia sequanensis harbors a mega-plasmid encoding arsenite resistance.</title>
        <authorList>
            <person name="Bertelli C."/>
            <person name="Goesmann A."/>
            <person name="Greub G."/>
        </authorList>
    </citation>
    <scope>NUCLEOTIDE SEQUENCE [LARGE SCALE GENOMIC DNA]</scope>
    <source>
        <strain evidence="10">CRIB-18</strain>
    </source>
</reference>
<dbReference type="Proteomes" id="UP000031552">
    <property type="component" value="Unassembled WGS sequence"/>
</dbReference>
<dbReference type="FunFam" id="3.20.20.140:FF:000023">
    <property type="entry name" value="N-acetylglucosamine-6-phosphate deacetylase"/>
    <property type="match status" value="1"/>
</dbReference>
<feature type="binding site" evidence="7">
    <location>
        <position position="248"/>
    </location>
    <ligand>
        <name>substrate</name>
    </ligand>
</feature>
<evidence type="ECO:0000256" key="1">
    <source>
        <dbReference type="ARBA" id="ARBA00010716"/>
    </source>
</evidence>
<dbReference type="Gene3D" id="3.20.20.140">
    <property type="entry name" value="Metal-dependent hydrolases"/>
    <property type="match status" value="1"/>
</dbReference>
<dbReference type="SUPFAM" id="SSF51338">
    <property type="entry name" value="Composite domain of metallo-dependent hydrolases"/>
    <property type="match status" value="1"/>
</dbReference>
<dbReference type="InterPro" id="IPR003764">
    <property type="entry name" value="GlcNAc_6-P_deAcase"/>
</dbReference>
<keyword evidence="3 5" id="KW-0378">Hydrolase</keyword>
<dbReference type="SUPFAM" id="SSF51556">
    <property type="entry name" value="Metallo-dependent hydrolases"/>
    <property type="match status" value="1"/>
</dbReference>
<dbReference type="Gene3D" id="2.30.40.10">
    <property type="entry name" value="Urease, subunit C, domain 1"/>
    <property type="match status" value="1"/>
</dbReference>
<feature type="domain" description="Amidohydrolase-related" evidence="9">
    <location>
        <begin position="74"/>
        <end position="394"/>
    </location>
</feature>
<keyword evidence="11" id="KW-1185">Reference proteome</keyword>
<gene>
    <name evidence="10" type="primary">nagA</name>
    <name evidence="10" type="ORF">CSEC_2440</name>
</gene>
<dbReference type="Pfam" id="PF01979">
    <property type="entry name" value="Amidohydro_1"/>
    <property type="match status" value="1"/>
</dbReference>
<evidence type="ECO:0000256" key="3">
    <source>
        <dbReference type="ARBA" id="ARBA00022801"/>
    </source>
</evidence>
<evidence type="ECO:0000256" key="8">
    <source>
        <dbReference type="PIRSR" id="PIRSR038994-3"/>
    </source>
</evidence>
<feature type="binding site" evidence="8">
    <location>
        <position position="237"/>
    </location>
    <ligand>
        <name>Zn(2+)</name>
        <dbReference type="ChEBI" id="CHEBI:29105"/>
    </ligand>
</feature>
<dbReference type="NCBIfam" id="TIGR00221">
    <property type="entry name" value="nagA"/>
    <property type="match status" value="1"/>
</dbReference>
<dbReference type="GO" id="GO:0045934">
    <property type="term" value="P:negative regulation of nucleobase-containing compound metabolic process"/>
    <property type="evidence" value="ECO:0007669"/>
    <property type="project" value="UniProtKB-ARBA"/>
</dbReference>
<comment type="caution">
    <text evidence="10">The sequence shown here is derived from an EMBL/GenBank/DDBJ whole genome shotgun (WGS) entry which is preliminary data.</text>
</comment>
<dbReference type="GO" id="GO:0019220">
    <property type="term" value="P:regulation of phosphate metabolic process"/>
    <property type="evidence" value="ECO:0007669"/>
    <property type="project" value="UniProtKB-ARBA"/>
</dbReference>
<proteinExistence type="inferred from homology"/>
<evidence type="ECO:0000313" key="10">
    <source>
        <dbReference type="EMBL" id="CDR35246.1"/>
    </source>
</evidence>
<dbReference type="EC" id="3.5.1.25" evidence="10"/>
<name>A0A090D1I0_9BACT</name>
<dbReference type="eggNOG" id="COG1820">
    <property type="taxonomic scope" value="Bacteria"/>
</dbReference>
<feature type="binding site" evidence="7">
    <location>
        <position position="272"/>
    </location>
    <ligand>
        <name>substrate</name>
    </ligand>
</feature>
<dbReference type="PIRSF" id="PIRSF038994">
    <property type="entry name" value="NagA"/>
    <property type="match status" value="1"/>
</dbReference>
<evidence type="ECO:0000256" key="4">
    <source>
        <dbReference type="ARBA" id="ARBA00023277"/>
    </source>
</evidence>
<dbReference type="GO" id="GO:0046395">
    <property type="term" value="P:carboxylic acid catabolic process"/>
    <property type="evidence" value="ECO:0007669"/>
    <property type="project" value="UniProtKB-ARBA"/>
</dbReference>
<feature type="binding site" evidence="7">
    <location>
        <begin position="328"/>
        <end position="330"/>
    </location>
    <ligand>
        <name>substrate</name>
    </ligand>
</feature>
<dbReference type="InterPro" id="IPR006680">
    <property type="entry name" value="Amidohydro-rel"/>
</dbReference>
<feature type="binding site" evidence="8">
    <location>
        <position position="150"/>
    </location>
    <ligand>
        <name>Zn(2+)</name>
        <dbReference type="ChEBI" id="CHEBI:29105"/>
    </ligand>
</feature>
<protein>
    <submittedName>
        <fullName evidence="10">N-acetylglucosamine-6-phosphate deacetylase</fullName>
        <ecNumber evidence="10">3.5.1.25</ecNumber>
    </submittedName>
</protein>
<dbReference type="PANTHER" id="PTHR11113">
    <property type="entry name" value="N-ACETYLGLUCOSAMINE-6-PHOSPHATE DEACETYLASE"/>
    <property type="match status" value="1"/>
</dbReference>
<dbReference type="EMBL" id="CCEJ010000015">
    <property type="protein sequence ID" value="CDR35246.1"/>
    <property type="molecule type" value="Genomic_DNA"/>
</dbReference>
<dbReference type="GO" id="GO:0009890">
    <property type="term" value="P:negative regulation of biosynthetic process"/>
    <property type="evidence" value="ECO:0007669"/>
    <property type="project" value="UniProtKB-ARBA"/>
</dbReference>
<evidence type="ECO:0000256" key="7">
    <source>
        <dbReference type="PIRSR" id="PIRSR038994-2"/>
    </source>
</evidence>
<dbReference type="STRING" id="1437425.CSEC_2440"/>
<comment type="similarity">
    <text evidence="1 5">Belongs to the metallo-dependent hydrolases superfamily. NagA family.</text>
</comment>
<dbReference type="InterPro" id="IPR032466">
    <property type="entry name" value="Metal_Hydrolase"/>
</dbReference>
<evidence type="ECO:0000259" key="9">
    <source>
        <dbReference type="Pfam" id="PF01979"/>
    </source>
</evidence>
<dbReference type="CDD" id="cd00854">
    <property type="entry name" value="NagA"/>
    <property type="match status" value="1"/>
</dbReference>
<dbReference type="AlphaFoldDB" id="A0A090D1I0"/>
<dbReference type="OrthoDB" id="9776488at2"/>
<reference evidence="10" key="1">
    <citation type="submission" date="2013-12" db="EMBL/GenBank/DDBJ databases">
        <authorList>
            <person name="Linke B."/>
        </authorList>
    </citation>
    <scope>NUCLEOTIDE SEQUENCE [LARGE SCALE GENOMIC DNA]</scope>
    <source>
        <strain evidence="10">CRIB-18</strain>
    </source>
</reference>
<dbReference type="GO" id="GO:0046872">
    <property type="term" value="F:metal ion binding"/>
    <property type="evidence" value="ECO:0007669"/>
    <property type="project" value="UniProtKB-KW"/>
</dbReference>
<sequence>MLQLFLMAFIFSFVSSITFALDEEIMDKQAITRYYNGFLLRSHKLLQEDLWVANGKIVAPQKKADREIDLKGQIIAPGYIDLQINGGFGVDFSNEPEKVEIVAKMLPQYGVTAFLPTLISLDSKTYKRNLHQIKPKRKETQAEILGIHLEGPFFSSEKVGAHNPHLIRTFEQIDSIDDFYGNLDHVKIITLAPELAQSSGIISYLKGKNIIVSAGHTNADYETTEKGVQEGIAMATHLFNAMPPLHHRTPGIVNAFLTNPNLFYSIIVDKVHVHPAMVHLAWKANPDGLILVTDAIAALGKPQGEYFLGGQEVVVDETTAFVKGTSTLAGSILSMDAAVRNFKEATHCTLIQAIECASLKPAKLLGIDSYKGTLNIGADADFIILNEDLFVQACYIAGKLAFKKN</sequence>
<dbReference type="PANTHER" id="PTHR11113:SF14">
    <property type="entry name" value="N-ACETYLGLUCOSAMINE-6-PHOSPHATE DEACETYLASE"/>
    <property type="match status" value="1"/>
</dbReference>
<evidence type="ECO:0000256" key="2">
    <source>
        <dbReference type="ARBA" id="ARBA00022723"/>
    </source>
</evidence>
<evidence type="ECO:0000256" key="6">
    <source>
        <dbReference type="PIRSR" id="PIRSR038994-1"/>
    </source>
</evidence>
<organism evidence="10 11">
    <name type="scientific">Candidatus Criblamydia sequanensis CRIB-18</name>
    <dbReference type="NCBI Taxonomy" id="1437425"/>
    <lineage>
        <taxon>Bacteria</taxon>
        <taxon>Pseudomonadati</taxon>
        <taxon>Chlamydiota</taxon>
        <taxon>Chlamydiia</taxon>
        <taxon>Parachlamydiales</taxon>
        <taxon>Candidatus Criblamydiaceae</taxon>
        <taxon>Candidatus Criblamydia</taxon>
    </lineage>
</organism>
<dbReference type="InterPro" id="IPR011059">
    <property type="entry name" value="Metal-dep_hydrolase_composite"/>
</dbReference>
<dbReference type="GO" id="GO:0008448">
    <property type="term" value="F:N-acetylglucosamine-6-phosphate deacetylase activity"/>
    <property type="evidence" value="ECO:0007669"/>
    <property type="project" value="UniProtKB-EC"/>
</dbReference>
<feature type="binding site" evidence="7">
    <location>
        <begin position="240"/>
        <end position="241"/>
    </location>
    <ligand>
        <name>substrate</name>
    </ligand>
</feature>
<comment type="cofactor">
    <cofactor evidence="8">
        <name>a divalent metal cation</name>
        <dbReference type="ChEBI" id="CHEBI:60240"/>
    </cofactor>
    <text evidence="8">Binds 1 divalent metal cation per subunit.</text>
</comment>
<accession>A0A090D1I0</accession>
<feature type="active site" description="Proton donor/acceptor" evidence="6">
    <location>
        <position position="294"/>
    </location>
</feature>
<keyword evidence="4 5" id="KW-0119">Carbohydrate metabolism</keyword>